<feature type="domain" description="Acyl-CoA dehydrogenase/oxidase N-terminal" evidence="7">
    <location>
        <begin position="6"/>
        <end position="116"/>
    </location>
</feature>
<keyword evidence="3" id="KW-0285">Flavoprotein</keyword>
<comment type="caution">
    <text evidence="8">The sequence shown here is derived from an EMBL/GenBank/DDBJ whole genome shotgun (WGS) entry which is preliminary data.</text>
</comment>
<evidence type="ECO:0000259" key="6">
    <source>
        <dbReference type="Pfam" id="PF00441"/>
    </source>
</evidence>
<dbReference type="InterPro" id="IPR037069">
    <property type="entry name" value="AcylCoA_DH/ox_N_sf"/>
</dbReference>
<dbReference type="Pfam" id="PF00441">
    <property type="entry name" value="Acyl-CoA_dh_1"/>
    <property type="match status" value="1"/>
</dbReference>
<keyword evidence="5" id="KW-0560">Oxidoreductase</keyword>
<dbReference type="OrthoDB" id="8677713at2"/>
<name>H0EBJ5_9ACTN</name>
<gene>
    <name evidence="8" type="ORF">PAI11_42270</name>
</gene>
<dbReference type="Gene3D" id="1.10.540.10">
    <property type="entry name" value="Acyl-CoA dehydrogenase/oxidase, N-terminal domain"/>
    <property type="match status" value="1"/>
</dbReference>
<dbReference type="GO" id="GO:0003995">
    <property type="term" value="F:acyl-CoA dehydrogenase activity"/>
    <property type="evidence" value="ECO:0007669"/>
    <property type="project" value="TreeGrafter"/>
</dbReference>
<evidence type="ECO:0000259" key="7">
    <source>
        <dbReference type="Pfam" id="PF02771"/>
    </source>
</evidence>
<evidence type="ECO:0000256" key="2">
    <source>
        <dbReference type="ARBA" id="ARBA00009347"/>
    </source>
</evidence>
<evidence type="ECO:0000256" key="1">
    <source>
        <dbReference type="ARBA" id="ARBA00001974"/>
    </source>
</evidence>
<organism evidence="8 9">
    <name type="scientific">Patulibacter medicamentivorans</name>
    <dbReference type="NCBI Taxonomy" id="1097667"/>
    <lineage>
        <taxon>Bacteria</taxon>
        <taxon>Bacillati</taxon>
        <taxon>Actinomycetota</taxon>
        <taxon>Thermoleophilia</taxon>
        <taxon>Solirubrobacterales</taxon>
        <taxon>Patulibacteraceae</taxon>
        <taxon>Patulibacter</taxon>
    </lineage>
</organism>
<dbReference type="InterPro" id="IPR009100">
    <property type="entry name" value="AcylCoA_DH/oxidase_NM_dom_sf"/>
</dbReference>
<dbReference type="Gene3D" id="1.20.140.10">
    <property type="entry name" value="Butyryl-CoA Dehydrogenase, subunit A, domain 3"/>
    <property type="match status" value="1"/>
</dbReference>
<evidence type="ECO:0000313" key="8">
    <source>
        <dbReference type="EMBL" id="EHN08942.1"/>
    </source>
</evidence>
<evidence type="ECO:0000313" key="9">
    <source>
        <dbReference type="Proteomes" id="UP000005143"/>
    </source>
</evidence>
<dbReference type="Proteomes" id="UP000005143">
    <property type="component" value="Unassembled WGS sequence"/>
</dbReference>
<dbReference type="SUPFAM" id="SSF56645">
    <property type="entry name" value="Acyl-CoA dehydrogenase NM domain-like"/>
    <property type="match status" value="1"/>
</dbReference>
<dbReference type="InterPro" id="IPR013786">
    <property type="entry name" value="AcylCoA_DH/ox_N"/>
</dbReference>
<dbReference type="EMBL" id="AGUD01000309">
    <property type="protein sequence ID" value="EHN08942.1"/>
    <property type="molecule type" value="Genomic_DNA"/>
</dbReference>
<evidence type="ECO:0000256" key="3">
    <source>
        <dbReference type="ARBA" id="ARBA00022630"/>
    </source>
</evidence>
<keyword evidence="4" id="KW-0274">FAD</keyword>
<dbReference type="Pfam" id="PF02771">
    <property type="entry name" value="Acyl-CoA_dh_N"/>
    <property type="match status" value="1"/>
</dbReference>
<proteinExistence type="inferred from homology"/>
<keyword evidence="9" id="KW-1185">Reference proteome</keyword>
<evidence type="ECO:0000256" key="5">
    <source>
        <dbReference type="ARBA" id="ARBA00023002"/>
    </source>
</evidence>
<dbReference type="PANTHER" id="PTHR43884">
    <property type="entry name" value="ACYL-COA DEHYDROGENASE"/>
    <property type="match status" value="1"/>
</dbReference>
<protein>
    <submittedName>
        <fullName evidence="8">Acyl-CoA dehydrogenase domain protein</fullName>
    </submittedName>
</protein>
<evidence type="ECO:0000256" key="4">
    <source>
        <dbReference type="ARBA" id="ARBA00022827"/>
    </source>
</evidence>
<dbReference type="GO" id="GO:0050660">
    <property type="term" value="F:flavin adenine dinucleotide binding"/>
    <property type="evidence" value="ECO:0007669"/>
    <property type="project" value="InterPro"/>
</dbReference>
<dbReference type="AlphaFoldDB" id="H0EBJ5"/>
<comment type="similarity">
    <text evidence="2">Belongs to the acyl-CoA dehydrogenase family.</text>
</comment>
<feature type="domain" description="Acyl-CoA dehydrogenase/oxidase C-terminal" evidence="6">
    <location>
        <begin position="188"/>
        <end position="326"/>
    </location>
</feature>
<accession>H0EBJ5</accession>
<dbReference type="InterPro" id="IPR009075">
    <property type="entry name" value="AcylCo_DH/oxidase_C"/>
</dbReference>
<dbReference type="InterPro" id="IPR036250">
    <property type="entry name" value="AcylCo_DH-like_C"/>
</dbReference>
<dbReference type="PANTHER" id="PTHR43884:SF20">
    <property type="entry name" value="ACYL-COA DEHYDROGENASE FADE28"/>
    <property type="match status" value="1"/>
</dbReference>
<reference evidence="8 9" key="1">
    <citation type="journal article" date="2013" name="Biodegradation">
        <title>Quantitative proteomic analysis of ibuprofen-degrading Patulibacter sp. strain I11.</title>
        <authorList>
            <person name="Almeida B."/>
            <person name="Kjeldal H."/>
            <person name="Lolas I."/>
            <person name="Knudsen A.D."/>
            <person name="Carvalho G."/>
            <person name="Nielsen K.L."/>
            <person name="Barreto Crespo M.T."/>
            <person name="Stensballe A."/>
            <person name="Nielsen J.L."/>
        </authorList>
    </citation>
    <scope>NUCLEOTIDE SEQUENCE [LARGE SCALE GENOMIC DNA]</scope>
    <source>
        <strain evidence="8 9">I11</strain>
    </source>
</reference>
<dbReference type="SUPFAM" id="SSF47203">
    <property type="entry name" value="Acyl-CoA dehydrogenase C-terminal domain-like"/>
    <property type="match status" value="1"/>
</dbReference>
<comment type="cofactor">
    <cofactor evidence="1">
        <name>FAD</name>
        <dbReference type="ChEBI" id="CHEBI:57692"/>
    </cofactor>
</comment>
<sequence>MRFELSEDQQEIQRTARELLAERSSFTQVRAAGEARREDDALWAELRDLGWPGIAVDEAHGGSGLGVIELAAIAEELGRAVAPVPFLGTALAGLVVQHDASDGDRERWLPGLASGELRGAVTLPGDAVPVPGASDEGLVVVAGADGPQLHAPGSGVAVAVDAIDPTRGHGRVTVAGAAPRDGGPGGGLDRATIVVAAELVGVLQRALEATVDYVKDRKQFGVPVGSFQAVKHEAAQMLRDVEVAKVLVANAAWVADAGDQAKLSEAAALAKAAASAAGRRVSAQAIQLHGGIGFTWEADLHWLFKRAQIDAVLLGGAGHHRQRIARYAVPRAAAAV</sequence>
<dbReference type="RefSeq" id="WP_007579013.1">
    <property type="nucleotide sequence ID" value="NZ_AGUD01000309.1"/>
</dbReference>